<feature type="non-terminal residue" evidence="2">
    <location>
        <position position="1"/>
    </location>
</feature>
<dbReference type="InterPro" id="IPR002921">
    <property type="entry name" value="Fungal_lipase-type"/>
</dbReference>
<dbReference type="EMBL" id="CAJNDS010002806">
    <property type="protein sequence ID" value="CAE7604687.1"/>
    <property type="molecule type" value="Genomic_DNA"/>
</dbReference>
<dbReference type="Pfam" id="PF01764">
    <property type="entry name" value="Lipase_3"/>
    <property type="match status" value="1"/>
</dbReference>
<dbReference type="SUPFAM" id="SSF53474">
    <property type="entry name" value="alpha/beta-Hydrolases"/>
    <property type="match status" value="1"/>
</dbReference>
<feature type="domain" description="Fungal lipase-type" evidence="1">
    <location>
        <begin position="59"/>
        <end position="196"/>
    </location>
</feature>
<comment type="caution">
    <text evidence="2">The sequence shown here is derived from an EMBL/GenBank/DDBJ whole genome shotgun (WGS) entry which is preliminary data.</text>
</comment>
<dbReference type="OrthoDB" id="426718at2759"/>
<evidence type="ECO:0000313" key="3">
    <source>
        <dbReference type="Proteomes" id="UP000604046"/>
    </source>
</evidence>
<reference evidence="2" key="1">
    <citation type="submission" date="2021-02" db="EMBL/GenBank/DDBJ databases">
        <authorList>
            <person name="Dougan E. K."/>
            <person name="Rhodes N."/>
            <person name="Thang M."/>
            <person name="Chan C."/>
        </authorList>
    </citation>
    <scope>NUCLEOTIDE SEQUENCE</scope>
</reference>
<evidence type="ECO:0000313" key="2">
    <source>
        <dbReference type="EMBL" id="CAE7604687.1"/>
    </source>
</evidence>
<dbReference type="CDD" id="cd00519">
    <property type="entry name" value="Lipase_3"/>
    <property type="match status" value="1"/>
</dbReference>
<dbReference type="PANTHER" id="PTHR45856:SF24">
    <property type="entry name" value="FUNGAL LIPASE-LIKE DOMAIN-CONTAINING PROTEIN"/>
    <property type="match status" value="1"/>
</dbReference>
<proteinExistence type="predicted"/>
<evidence type="ECO:0000259" key="1">
    <source>
        <dbReference type="Pfam" id="PF01764"/>
    </source>
</evidence>
<protein>
    <recommendedName>
        <fullName evidence="1">Fungal lipase-type domain-containing protein</fullName>
    </recommendedName>
</protein>
<dbReference type="InterPro" id="IPR051218">
    <property type="entry name" value="Sec_MonoDiacylglyc_Lipase"/>
</dbReference>
<dbReference type="GO" id="GO:0006629">
    <property type="term" value="P:lipid metabolic process"/>
    <property type="evidence" value="ECO:0007669"/>
    <property type="project" value="InterPro"/>
</dbReference>
<organism evidence="2 3">
    <name type="scientific">Symbiodinium natans</name>
    <dbReference type="NCBI Taxonomy" id="878477"/>
    <lineage>
        <taxon>Eukaryota</taxon>
        <taxon>Sar</taxon>
        <taxon>Alveolata</taxon>
        <taxon>Dinophyceae</taxon>
        <taxon>Suessiales</taxon>
        <taxon>Symbiodiniaceae</taxon>
        <taxon>Symbiodinium</taxon>
    </lineage>
</organism>
<dbReference type="PANTHER" id="PTHR45856">
    <property type="entry name" value="ALPHA/BETA-HYDROLASES SUPERFAMILY PROTEIN"/>
    <property type="match status" value="1"/>
</dbReference>
<dbReference type="InterPro" id="IPR029058">
    <property type="entry name" value="AB_hydrolase_fold"/>
</dbReference>
<accession>A0A812UZ55</accession>
<name>A0A812UZ55_9DINO</name>
<keyword evidence="3" id="KW-1185">Reference proteome</keyword>
<gene>
    <name evidence="2" type="ORF">SNAT2548_LOCUS34391</name>
</gene>
<sequence length="306" mass="33395">CFSDLRRARRAYRRREHDEWEVLADDPSWPGAEEAEQLRVLGQVCTAGHGVPNAEIVIYLAFRGTVSQENLATNLHAQLVPSALGTGNALVHRGFQDAYLALRTRFLGRLNAVLADLPALTPSAVLLRATGHSLGGALAMLACLDLVTCRGFAAECVTWGSPRVGDANFAALYAAAVPRTARFVNRFDVVPKLPANHQDEEAPGVLQRRLSAWLRAPQEHIGAGGYVHVCPAVELDSSLLASVSHLANVVQTARAAFSNVRSAAADHTADRMAVTMEEIKKSAEAMFPHRLDAYERNLEMFLRDRR</sequence>
<dbReference type="Gene3D" id="3.40.50.1820">
    <property type="entry name" value="alpha/beta hydrolase"/>
    <property type="match status" value="1"/>
</dbReference>
<dbReference type="AlphaFoldDB" id="A0A812UZ55"/>
<dbReference type="Proteomes" id="UP000604046">
    <property type="component" value="Unassembled WGS sequence"/>
</dbReference>